<comment type="caution">
    <text evidence="2">The sequence shown here is derived from an EMBL/GenBank/DDBJ whole genome shotgun (WGS) entry which is preliminary data.</text>
</comment>
<sequence length="501" mass="53737">MSDQTNPQVVVPTVEGPVAGIALPLRRGKVVNAFKGIPYAAPPVGPLRWRPPQPVKPWTEVRPALAFGADLPQAPNPRLRAPSQSEDCLFLNVWAPAGAAPASLPVMVWIHGGGFAGGSGSDLRSDGEAMARRGVVVVSFNYRAGLFGFLAHPALSRESEHGVSGNYGLLDQIAALQWVKRNIAAFGGDPARVTAFGVSAGSASISLLLASPMGKGLFQQAILHSPGAARPLSTLAEAQQAGTALGDDIDALRALPADELLAKTALLSPKVRGLTTPRVLRPIRDGWLLPQDERPVFKSHRLHAMPLLVGSNADEGTLLTKAWPVDSVAGYKEVVQANFGDAAAKAMRLYPAASDKQVRARVAEMFADTQFNYGTRLLAQAMSTLERKTWRYLFLRRRPHQADGPHHGEEVAYVFGTIADAPAGETVDYDTTDREISTAMMQAWTAFAATGNPNAPTLPRWAPYDPAADNYMAFGDTVEPGRGWRQPQLDFLDRFYDAAAG</sequence>
<reference evidence="3" key="1">
    <citation type="journal article" date="2019" name="Int. J. Syst. Evol. Microbiol.">
        <title>The Global Catalogue of Microorganisms (GCM) 10K type strain sequencing project: providing services to taxonomists for standard genome sequencing and annotation.</title>
        <authorList>
            <consortium name="The Broad Institute Genomics Platform"/>
            <consortium name="The Broad Institute Genome Sequencing Center for Infectious Disease"/>
            <person name="Wu L."/>
            <person name="Ma J."/>
        </authorList>
    </citation>
    <scope>NUCLEOTIDE SEQUENCE [LARGE SCALE GENOMIC DNA]</scope>
    <source>
        <strain evidence="3">CCUG 57401</strain>
    </source>
</reference>
<evidence type="ECO:0000313" key="2">
    <source>
        <dbReference type="EMBL" id="MFC5496893.1"/>
    </source>
</evidence>
<dbReference type="PANTHER" id="PTHR11559">
    <property type="entry name" value="CARBOXYLESTERASE"/>
    <property type="match status" value="1"/>
</dbReference>
<accession>A0ABW0NAL3</accession>
<dbReference type="EMBL" id="JBHSMF010000003">
    <property type="protein sequence ID" value="MFC5496893.1"/>
    <property type="molecule type" value="Genomic_DNA"/>
</dbReference>
<dbReference type="InterPro" id="IPR019819">
    <property type="entry name" value="Carboxylesterase_B_CS"/>
</dbReference>
<dbReference type="InterPro" id="IPR050309">
    <property type="entry name" value="Type-B_Carboxylest/Lipase"/>
</dbReference>
<organism evidence="2 3">
    <name type="scientific">Caenimonas terrae</name>
    <dbReference type="NCBI Taxonomy" id="696074"/>
    <lineage>
        <taxon>Bacteria</taxon>
        <taxon>Pseudomonadati</taxon>
        <taxon>Pseudomonadota</taxon>
        <taxon>Betaproteobacteria</taxon>
        <taxon>Burkholderiales</taxon>
        <taxon>Comamonadaceae</taxon>
        <taxon>Caenimonas</taxon>
    </lineage>
</organism>
<protein>
    <submittedName>
        <fullName evidence="2">Carboxylesterase/lipase family protein</fullName>
    </submittedName>
</protein>
<dbReference type="Gene3D" id="3.40.50.1820">
    <property type="entry name" value="alpha/beta hydrolase"/>
    <property type="match status" value="1"/>
</dbReference>
<keyword evidence="3" id="KW-1185">Reference proteome</keyword>
<dbReference type="Pfam" id="PF00135">
    <property type="entry name" value="COesterase"/>
    <property type="match status" value="1"/>
</dbReference>
<dbReference type="Proteomes" id="UP001596037">
    <property type="component" value="Unassembled WGS sequence"/>
</dbReference>
<proteinExistence type="predicted"/>
<gene>
    <name evidence="2" type="ORF">ACFPOE_05040</name>
</gene>
<dbReference type="SUPFAM" id="SSF53474">
    <property type="entry name" value="alpha/beta-Hydrolases"/>
    <property type="match status" value="1"/>
</dbReference>
<dbReference type="PROSITE" id="PS00941">
    <property type="entry name" value="CARBOXYLESTERASE_B_2"/>
    <property type="match status" value="1"/>
</dbReference>
<evidence type="ECO:0000313" key="3">
    <source>
        <dbReference type="Proteomes" id="UP001596037"/>
    </source>
</evidence>
<evidence type="ECO:0000259" key="1">
    <source>
        <dbReference type="Pfam" id="PF00135"/>
    </source>
</evidence>
<feature type="domain" description="Carboxylesterase type B" evidence="1">
    <location>
        <begin position="9"/>
        <end position="490"/>
    </location>
</feature>
<name>A0ABW0NAL3_9BURK</name>
<dbReference type="InterPro" id="IPR029058">
    <property type="entry name" value="AB_hydrolase_fold"/>
</dbReference>
<dbReference type="InterPro" id="IPR002018">
    <property type="entry name" value="CarbesteraseB"/>
</dbReference>
<dbReference type="RefSeq" id="WP_376848925.1">
    <property type="nucleotide sequence ID" value="NZ_JBHSMF010000003.1"/>
</dbReference>